<proteinExistence type="predicted"/>
<dbReference type="InterPro" id="IPR011990">
    <property type="entry name" value="TPR-like_helical_dom_sf"/>
</dbReference>
<comment type="caution">
    <text evidence="1">The sequence shown here is derived from an EMBL/GenBank/DDBJ whole genome shotgun (WGS) entry which is preliminary data.</text>
</comment>
<evidence type="ECO:0000313" key="2">
    <source>
        <dbReference type="Proteomes" id="UP000660070"/>
    </source>
</evidence>
<evidence type="ECO:0000313" key="1">
    <source>
        <dbReference type="EMBL" id="MBF8458389.1"/>
    </source>
</evidence>
<dbReference type="EMBL" id="JADPVI010000005">
    <property type="protein sequence ID" value="MBF8458389.1"/>
    <property type="molecule type" value="Genomic_DNA"/>
</dbReference>
<gene>
    <name evidence="1" type="ORF">IV494_14490</name>
</gene>
<dbReference type="Proteomes" id="UP000660070">
    <property type="component" value="Unassembled WGS sequence"/>
</dbReference>
<accession>A0ABS0FFA8</accession>
<protein>
    <recommendedName>
        <fullName evidence="3">Tetratricopeptide repeat protein</fullName>
    </recommendedName>
</protein>
<reference evidence="1 2" key="1">
    <citation type="submission" date="2020-11" db="EMBL/GenBank/DDBJ databases">
        <title>Kaistella gelatinilytica sp. nov., a flavobacterium isolated from Antarctic Soil.</title>
        <authorList>
            <person name="Li J."/>
        </authorList>
    </citation>
    <scope>NUCLEOTIDE SEQUENCE [LARGE SCALE GENOMIC DNA]</scope>
    <source>
        <strain evidence="1 2">G5-32</strain>
    </source>
</reference>
<dbReference type="RefSeq" id="WP_196080831.1">
    <property type="nucleotide sequence ID" value="NZ_JADPVI010000005.1"/>
</dbReference>
<name>A0ABS0FFA8_9FLAO</name>
<dbReference type="Gene3D" id="1.25.40.10">
    <property type="entry name" value="Tetratricopeptide repeat domain"/>
    <property type="match status" value="1"/>
</dbReference>
<evidence type="ECO:0008006" key="3">
    <source>
        <dbReference type="Google" id="ProtNLM"/>
    </source>
</evidence>
<dbReference type="SUPFAM" id="SSF48452">
    <property type="entry name" value="TPR-like"/>
    <property type="match status" value="1"/>
</dbReference>
<keyword evidence="2" id="KW-1185">Reference proteome</keyword>
<sequence length="76" mass="9177">MKHEQNNQYKESVYLLHNILEKYPLCVLSWINYGDSLWGLNEKSQAKIAYQKYIYTMKSQNKDLTKISQRVFERSK</sequence>
<organism evidence="1 2">
    <name type="scientific">Kaistella gelatinilytica</name>
    <dbReference type="NCBI Taxonomy" id="2787636"/>
    <lineage>
        <taxon>Bacteria</taxon>
        <taxon>Pseudomonadati</taxon>
        <taxon>Bacteroidota</taxon>
        <taxon>Flavobacteriia</taxon>
        <taxon>Flavobacteriales</taxon>
        <taxon>Weeksellaceae</taxon>
        <taxon>Chryseobacterium group</taxon>
        <taxon>Kaistella</taxon>
    </lineage>
</organism>